<feature type="domain" description="Globin" evidence="16">
    <location>
        <begin position="3"/>
        <end position="140"/>
    </location>
</feature>
<dbReference type="InterPro" id="IPR012292">
    <property type="entry name" value="Globin/Proto"/>
</dbReference>
<dbReference type="Gene3D" id="3.40.50.80">
    <property type="entry name" value="Nucleotide-binding domain of ferredoxin-NADP reductase (FNR) module"/>
    <property type="match status" value="1"/>
</dbReference>
<evidence type="ECO:0000256" key="11">
    <source>
        <dbReference type="ARBA" id="ARBA00023002"/>
    </source>
</evidence>
<comment type="cofactor">
    <cofactor evidence="2">
        <name>FAD</name>
        <dbReference type="ChEBI" id="CHEBI:57692"/>
    </cofactor>
</comment>
<evidence type="ECO:0000256" key="10">
    <source>
        <dbReference type="ARBA" id="ARBA00022857"/>
    </source>
</evidence>
<dbReference type="CDD" id="cd06184">
    <property type="entry name" value="flavohem_like_fad_nad_binding"/>
    <property type="match status" value="1"/>
</dbReference>
<keyword evidence="11" id="KW-0560">Oxidoreductase</keyword>
<evidence type="ECO:0000256" key="13">
    <source>
        <dbReference type="ARBA" id="ARBA00023027"/>
    </source>
</evidence>
<dbReference type="Pfam" id="PF00042">
    <property type="entry name" value="Globin"/>
    <property type="match status" value="1"/>
</dbReference>
<dbReference type="PROSITE" id="PS51384">
    <property type="entry name" value="FAD_FR"/>
    <property type="match status" value="1"/>
</dbReference>
<evidence type="ECO:0000259" key="17">
    <source>
        <dbReference type="PROSITE" id="PS51384"/>
    </source>
</evidence>
<dbReference type="PANTHER" id="PTHR43396:SF3">
    <property type="entry name" value="FLAVOHEMOPROTEIN"/>
    <property type="match status" value="1"/>
</dbReference>
<reference evidence="18" key="1">
    <citation type="submission" date="2023-06" db="EMBL/GenBank/DDBJ databases">
        <title>Genome-scale phylogeny and comparative genomics of the fungal order Sordariales.</title>
        <authorList>
            <consortium name="Lawrence Berkeley National Laboratory"/>
            <person name="Hensen N."/>
            <person name="Bonometti L."/>
            <person name="Westerberg I."/>
            <person name="Brannstrom I.O."/>
            <person name="Guillou S."/>
            <person name="Cros-Aarteil S."/>
            <person name="Calhoun S."/>
            <person name="Haridas S."/>
            <person name="Kuo A."/>
            <person name="Mondo S."/>
            <person name="Pangilinan J."/>
            <person name="Riley R."/>
            <person name="Labutti K."/>
            <person name="Andreopoulos B."/>
            <person name="Lipzen A."/>
            <person name="Chen C."/>
            <person name="Yanf M."/>
            <person name="Daum C."/>
            <person name="Ng V."/>
            <person name="Clum A."/>
            <person name="Steindorff A."/>
            <person name="Ohm R."/>
            <person name="Martin F."/>
            <person name="Silar P."/>
            <person name="Natvig D."/>
            <person name="Lalanne C."/>
            <person name="Gautier V."/>
            <person name="Ament-Velasquez S.L."/>
            <person name="Kruys A."/>
            <person name="Hutchinson M.I."/>
            <person name="Powell A.J."/>
            <person name="Barry K."/>
            <person name="Miller A.N."/>
            <person name="Grigoriev I.V."/>
            <person name="Debuchy R."/>
            <person name="Gladieux P."/>
            <person name="Thoren M.H."/>
            <person name="Johannesson H."/>
        </authorList>
    </citation>
    <scope>NUCLEOTIDE SEQUENCE</scope>
    <source>
        <strain evidence="18">CBS 606.72</strain>
    </source>
</reference>
<dbReference type="SUPFAM" id="SSF63380">
    <property type="entry name" value="Riboflavin synthase domain-like"/>
    <property type="match status" value="1"/>
</dbReference>
<comment type="caution">
    <text evidence="18">The sequence shown here is derived from an EMBL/GenBank/DDBJ whole genome shotgun (WGS) entry which is preliminary data.</text>
</comment>
<comment type="similarity">
    <text evidence="3">In the C-terminal section; belongs to the flavoprotein pyridine nucleotide cytochrome reductase family.</text>
</comment>
<keyword evidence="19" id="KW-1185">Reference proteome</keyword>
<dbReference type="SUPFAM" id="SSF46458">
    <property type="entry name" value="Globin-like"/>
    <property type="match status" value="1"/>
</dbReference>
<evidence type="ECO:0000256" key="2">
    <source>
        <dbReference type="ARBA" id="ARBA00001974"/>
    </source>
</evidence>
<dbReference type="Gene3D" id="2.40.30.10">
    <property type="entry name" value="Translation factors"/>
    <property type="match status" value="1"/>
</dbReference>
<dbReference type="FunFam" id="1.10.490.10:FF:000003">
    <property type="entry name" value="Flavohemoprotein"/>
    <property type="match status" value="1"/>
</dbReference>
<dbReference type="GO" id="GO:0071949">
    <property type="term" value="F:FAD binding"/>
    <property type="evidence" value="ECO:0007669"/>
    <property type="project" value="TreeGrafter"/>
</dbReference>
<dbReference type="GO" id="GO:0009636">
    <property type="term" value="P:response to toxic substance"/>
    <property type="evidence" value="ECO:0007669"/>
    <property type="project" value="UniProtKB-KW"/>
</dbReference>
<dbReference type="CDD" id="cd08922">
    <property type="entry name" value="FHb-globin"/>
    <property type="match status" value="1"/>
</dbReference>
<dbReference type="InterPro" id="IPR017938">
    <property type="entry name" value="Riboflavin_synthase-like_b-brl"/>
</dbReference>
<evidence type="ECO:0000256" key="12">
    <source>
        <dbReference type="ARBA" id="ARBA00023004"/>
    </source>
</evidence>
<dbReference type="GO" id="GO:0020037">
    <property type="term" value="F:heme binding"/>
    <property type="evidence" value="ECO:0007669"/>
    <property type="project" value="InterPro"/>
</dbReference>
<comment type="catalytic activity">
    <reaction evidence="14">
        <text>2 nitric oxide + NADH + 2 O2 = 2 nitrate + NAD(+) + H(+)</text>
        <dbReference type="Rhea" id="RHEA:19469"/>
        <dbReference type="ChEBI" id="CHEBI:15378"/>
        <dbReference type="ChEBI" id="CHEBI:15379"/>
        <dbReference type="ChEBI" id="CHEBI:16480"/>
        <dbReference type="ChEBI" id="CHEBI:17632"/>
        <dbReference type="ChEBI" id="CHEBI:57540"/>
        <dbReference type="ChEBI" id="CHEBI:57945"/>
        <dbReference type="EC" id="1.14.12.17"/>
    </reaction>
</comment>
<dbReference type="PROSITE" id="PS01033">
    <property type="entry name" value="GLOBIN"/>
    <property type="match status" value="1"/>
</dbReference>
<dbReference type="EC" id="1.14.12.17" evidence="4"/>
<sequence>MPGPTADQIAIVKATVPVLKEHGETITKVFYHNLIGENPVLRNVFSKTSQDTLRQPRALANAVLAYATYIDDLPKLAAAVERIAHKHVSLQVSPEQYDIVGQYLIQAIGQVLGDAATPPIVDAWTAAYGALAAVFIGREGQMYKANAADGWVGWRKFRVARRVAESSLVTSFYLTPTDGNSLPKFLPGQYVSLQIHVPQLGYLQSRQYSLSDAPRDAAEYYRISVKRDEGEKPELPGIISNLLHGEYAVGSEVELSHPQGEFFVDPTDKSKEGVPAVLISVGVGATPLMGILSSLVPQEGISNVPVKRPISWIHSSRSRATLPFGEAVRQICRENDNVSAHVFLRNVGPDDKHGLDYEFGQERMDLGKLDKEKDLHLGDLRTEYFICGPEAFMVEVRRVLVGMGVSKDRVRLELFATGDVPTQ</sequence>
<dbReference type="SUPFAM" id="SSF52343">
    <property type="entry name" value="Ferredoxin reductase-like, C-terminal NADP-linked domain"/>
    <property type="match status" value="1"/>
</dbReference>
<keyword evidence="10" id="KW-0521">NADP</keyword>
<keyword evidence="7" id="KW-0285">Flavoprotein</keyword>
<dbReference type="EMBL" id="JAULSU010000007">
    <property type="protein sequence ID" value="KAK0611418.1"/>
    <property type="molecule type" value="Genomic_DNA"/>
</dbReference>
<feature type="domain" description="FAD-binding FR-type" evidence="17">
    <location>
        <begin position="152"/>
        <end position="265"/>
    </location>
</feature>
<evidence type="ECO:0000256" key="1">
    <source>
        <dbReference type="ARBA" id="ARBA00001970"/>
    </source>
</evidence>
<organism evidence="18 19">
    <name type="scientific">Immersiella caudata</name>
    <dbReference type="NCBI Taxonomy" id="314043"/>
    <lineage>
        <taxon>Eukaryota</taxon>
        <taxon>Fungi</taxon>
        <taxon>Dikarya</taxon>
        <taxon>Ascomycota</taxon>
        <taxon>Pezizomycotina</taxon>
        <taxon>Sordariomycetes</taxon>
        <taxon>Sordariomycetidae</taxon>
        <taxon>Sordariales</taxon>
        <taxon>Lasiosphaeriaceae</taxon>
        <taxon>Immersiella</taxon>
    </lineage>
</organism>
<dbReference type="GO" id="GO:0008941">
    <property type="term" value="F:nitric oxide dioxygenase NAD(P)H activity"/>
    <property type="evidence" value="ECO:0007669"/>
    <property type="project" value="UniProtKB-EC"/>
</dbReference>
<keyword evidence="13" id="KW-0520">NAD</keyword>
<accession>A0AA39U311</accession>
<evidence type="ECO:0000259" key="16">
    <source>
        <dbReference type="PROSITE" id="PS01033"/>
    </source>
</evidence>
<gene>
    <name evidence="18" type="ORF">B0T14DRAFT_500519</name>
</gene>
<keyword evidence="12" id="KW-0408">Iron</keyword>
<evidence type="ECO:0000256" key="3">
    <source>
        <dbReference type="ARBA" id="ARBA00006401"/>
    </source>
</evidence>
<dbReference type="Proteomes" id="UP001175000">
    <property type="component" value="Unassembled WGS sequence"/>
</dbReference>
<keyword evidence="6" id="KW-0349">Heme</keyword>
<proteinExistence type="inferred from homology"/>
<dbReference type="GO" id="GO:0046872">
    <property type="term" value="F:metal ion binding"/>
    <property type="evidence" value="ECO:0007669"/>
    <property type="project" value="UniProtKB-KW"/>
</dbReference>
<evidence type="ECO:0000256" key="6">
    <source>
        <dbReference type="ARBA" id="ARBA00022617"/>
    </source>
</evidence>
<evidence type="ECO:0000256" key="15">
    <source>
        <dbReference type="ARBA" id="ARBA00049433"/>
    </source>
</evidence>
<evidence type="ECO:0000256" key="5">
    <source>
        <dbReference type="ARBA" id="ARBA00022575"/>
    </source>
</evidence>
<dbReference type="PANTHER" id="PTHR43396">
    <property type="entry name" value="FLAVOHEMOPROTEIN"/>
    <property type="match status" value="1"/>
</dbReference>
<dbReference type="AlphaFoldDB" id="A0AA39U311"/>
<dbReference type="GO" id="GO:0046210">
    <property type="term" value="P:nitric oxide catabolic process"/>
    <property type="evidence" value="ECO:0007669"/>
    <property type="project" value="TreeGrafter"/>
</dbReference>
<dbReference type="InterPro" id="IPR017927">
    <property type="entry name" value="FAD-bd_FR_type"/>
</dbReference>
<evidence type="ECO:0000256" key="9">
    <source>
        <dbReference type="ARBA" id="ARBA00022827"/>
    </source>
</evidence>
<dbReference type="InterPro" id="IPR009050">
    <property type="entry name" value="Globin-like_sf"/>
</dbReference>
<evidence type="ECO:0000256" key="14">
    <source>
        <dbReference type="ARBA" id="ARBA00048649"/>
    </source>
</evidence>
<dbReference type="InterPro" id="IPR039261">
    <property type="entry name" value="FNR_nucleotide-bd"/>
</dbReference>
<dbReference type="FunFam" id="2.40.30.10:FF:000034">
    <property type="entry name" value="Flavohemoprotein"/>
    <property type="match status" value="1"/>
</dbReference>
<keyword evidence="5" id="KW-0216">Detoxification</keyword>
<comment type="catalytic activity">
    <reaction evidence="15">
        <text>2 nitric oxide + NADPH + 2 O2 = 2 nitrate + NADP(+) + H(+)</text>
        <dbReference type="Rhea" id="RHEA:19465"/>
        <dbReference type="ChEBI" id="CHEBI:15378"/>
        <dbReference type="ChEBI" id="CHEBI:15379"/>
        <dbReference type="ChEBI" id="CHEBI:16480"/>
        <dbReference type="ChEBI" id="CHEBI:17632"/>
        <dbReference type="ChEBI" id="CHEBI:57783"/>
        <dbReference type="ChEBI" id="CHEBI:58349"/>
        <dbReference type="EC" id="1.14.12.17"/>
    </reaction>
</comment>
<dbReference type="GO" id="GO:0071500">
    <property type="term" value="P:cellular response to nitrosative stress"/>
    <property type="evidence" value="ECO:0007669"/>
    <property type="project" value="TreeGrafter"/>
</dbReference>
<evidence type="ECO:0000313" key="19">
    <source>
        <dbReference type="Proteomes" id="UP001175000"/>
    </source>
</evidence>
<evidence type="ECO:0000256" key="7">
    <source>
        <dbReference type="ARBA" id="ARBA00022630"/>
    </source>
</evidence>
<comment type="cofactor">
    <cofactor evidence="1">
        <name>heme b</name>
        <dbReference type="ChEBI" id="CHEBI:60344"/>
    </cofactor>
</comment>
<dbReference type="Gene3D" id="1.10.490.10">
    <property type="entry name" value="Globins"/>
    <property type="match status" value="1"/>
</dbReference>
<evidence type="ECO:0000256" key="8">
    <source>
        <dbReference type="ARBA" id="ARBA00022723"/>
    </source>
</evidence>
<evidence type="ECO:0000313" key="18">
    <source>
        <dbReference type="EMBL" id="KAK0611418.1"/>
    </source>
</evidence>
<dbReference type="GO" id="GO:0019825">
    <property type="term" value="F:oxygen binding"/>
    <property type="evidence" value="ECO:0007669"/>
    <property type="project" value="InterPro"/>
</dbReference>
<evidence type="ECO:0000256" key="4">
    <source>
        <dbReference type="ARBA" id="ARBA00012229"/>
    </source>
</evidence>
<name>A0AA39U311_9PEZI</name>
<keyword evidence="9" id="KW-0274">FAD</keyword>
<keyword evidence="8" id="KW-0479">Metal-binding</keyword>
<protein>
    <recommendedName>
        <fullName evidence="4">nitric oxide dioxygenase</fullName>
        <ecNumber evidence="4">1.14.12.17</ecNumber>
    </recommendedName>
</protein>
<dbReference type="InterPro" id="IPR000971">
    <property type="entry name" value="Globin"/>
</dbReference>